<name>A0ACA9P8K4_9GLOM</name>
<feature type="non-terminal residue" evidence="1">
    <location>
        <position position="89"/>
    </location>
</feature>
<dbReference type="EMBL" id="CAJVQC010018305">
    <property type="protein sequence ID" value="CAG8692354.1"/>
    <property type="molecule type" value="Genomic_DNA"/>
</dbReference>
<comment type="caution">
    <text evidence="1">The sequence shown here is derived from an EMBL/GenBank/DDBJ whole genome shotgun (WGS) entry which is preliminary data.</text>
</comment>
<protein>
    <submittedName>
        <fullName evidence="1">11533_t:CDS:1</fullName>
    </submittedName>
</protein>
<organism evidence="1 2">
    <name type="scientific">Racocetra persica</name>
    <dbReference type="NCBI Taxonomy" id="160502"/>
    <lineage>
        <taxon>Eukaryota</taxon>
        <taxon>Fungi</taxon>
        <taxon>Fungi incertae sedis</taxon>
        <taxon>Mucoromycota</taxon>
        <taxon>Glomeromycotina</taxon>
        <taxon>Glomeromycetes</taxon>
        <taxon>Diversisporales</taxon>
        <taxon>Gigasporaceae</taxon>
        <taxon>Racocetra</taxon>
    </lineage>
</organism>
<proteinExistence type="predicted"/>
<accession>A0ACA9P8K4</accession>
<evidence type="ECO:0000313" key="1">
    <source>
        <dbReference type="EMBL" id="CAG8692354.1"/>
    </source>
</evidence>
<evidence type="ECO:0000313" key="2">
    <source>
        <dbReference type="Proteomes" id="UP000789920"/>
    </source>
</evidence>
<gene>
    <name evidence="1" type="ORF">RPERSI_LOCUS9615</name>
</gene>
<sequence length="89" mass="10139">MVDLLGATDLDHSEGPIGCSMQLAMNKSSTFSLGIRSRRLSIAWIRSCRFFAGYIHADFLLGAWIRSCRLFAWIAWHVHADYVHADFHL</sequence>
<dbReference type="Proteomes" id="UP000789920">
    <property type="component" value="Unassembled WGS sequence"/>
</dbReference>
<keyword evidence="2" id="KW-1185">Reference proteome</keyword>
<reference evidence="1" key="1">
    <citation type="submission" date="2021-06" db="EMBL/GenBank/DDBJ databases">
        <authorList>
            <person name="Kallberg Y."/>
            <person name="Tangrot J."/>
            <person name="Rosling A."/>
        </authorList>
    </citation>
    <scope>NUCLEOTIDE SEQUENCE</scope>
    <source>
        <strain evidence="1">MA461A</strain>
    </source>
</reference>